<organism evidence="2 3">
    <name type="scientific">Acer negundo</name>
    <name type="common">Box elder</name>
    <dbReference type="NCBI Taxonomy" id="4023"/>
    <lineage>
        <taxon>Eukaryota</taxon>
        <taxon>Viridiplantae</taxon>
        <taxon>Streptophyta</taxon>
        <taxon>Embryophyta</taxon>
        <taxon>Tracheophyta</taxon>
        <taxon>Spermatophyta</taxon>
        <taxon>Magnoliopsida</taxon>
        <taxon>eudicotyledons</taxon>
        <taxon>Gunneridae</taxon>
        <taxon>Pentapetalae</taxon>
        <taxon>rosids</taxon>
        <taxon>malvids</taxon>
        <taxon>Sapindales</taxon>
        <taxon>Sapindaceae</taxon>
        <taxon>Hippocastanoideae</taxon>
        <taxon>Acereae</taxon>
        <taxon>Acer</taxon>
    </lineage>
</organism>
<name>A0AAD5P5G1_ACENE</name>
<evidence type="ECO:0000259" key="1">
    <source>
        <dbReference type="Pfam" id="PF07727"/>
    </source>
</evidence>
<proteinExistence type="predicted"/>
<dbReference type="Pfam" id="PF07727">
    <property type="entry name" value="RVT_2"/>
    <property type="match status" value="1"/>
</dbReference>
<dbReference type="CDD" id="cd09272">
    <property type="entry name" value="RNase_HI_RT_Ty1"/>
    <property type="match status" value="1"/>
</dbReference>
<dbReference type="Proteomes" id="UP001064489">
    <property type="component" value="Chromosome 9"/>
</dbReference>
<reference evidence="2" key="2">
    <citation type="submission" date="2023-02" db="EMBL/GenBank/DDBJ databases">
        <authorList>
            <person name="Swenson N.G."/>
            <person name="Wegrzyn J.L."/>
            <person name="Mcevoy S.L."/>
        </authorList>
    </citation>
    <scope>NUCLEOTIDE SEQUENCE</scope>
    <source>
        <strain evidence="2">91603</strain>
        <tissue evidence="2">Leaf</tissue>
    </source>
</reference>
<comment type="caution">
    <text evidence="2">The sequence shown here is derived from an EMBL/GenBank/DDBJ whole genome shotgun (WGS) entry which is preliminary data.</text>
</comment>
<dbReference type="EMBL" id="JAJSOW010000001">
    <property type="protein sequence ID" value="KAI9200385.1"/>
    <property type="molecule type" value="Genomic_DNA"/>
</dbReference>
<keyword evidence="3" id="KW-1185">Reference proteome</keyword>
<gene>
    <name evidence="2" type="ORF">LWI28_006941</name>
</gene>
<accession>A0AAD5P5G1</accession>
<dbReference type="AlphaFoldDB" id="A0AAD5P5G1"/>
<dbReference type="InterPro" id="IPR043502">
    <property type="entry name" value="DNA/RNA_pol_sf"/>
</dbReference>
<evidence type="ECO:0000313" key="3">
    <source>
        <dbReference type="Proteomes" id="UP001064489"/>
    </source>
</evidence>
<evidence type="ECO:0000313" key="2">
    <source>
        <dbReference type="EMBL" id="KAI9200385.1"/>
    </source>
</evidence>
<dbReference type="InterPro" id="IPR013103">
    <property type="entry name" value="RVT_2"/>
</dbReference>
<dbReference type="PANTHER" id="PTHR11439">
    <property type="entry name" value="GAG-POL-RELATED RETROTRANSPOSON"/>
    <property type="match status" value="1"/>
</dbReference>
<feature type="domain" description="Reverse transcriptase Ty1/copia-type" evidence="1">
    <location>
        <begin position="6"/>
        <end position="107"/>
    </location>
</feature>
<reference evidence="2" key="1">
    <citation type="journal article" date="2022" name="Plant J.">
        <title>Strategies of tolerance reflected in two North American maple genomes.</title>
        <authorList>
            <person name="McEvoy S.L."/>
            <person name="Sezen U.U."/>
            <person name="Trouern-Trend A."/>
            <person name="McMahon S.M."/>
            <person name="Schaberg P.G."/>
            <person name="Yang J."/>
            <person name="Wegrzyn J.L."/>
            <person name="Swenson N.G."/>
        </authorList>
    </citation>
    <scope>NUCLEOTIDE SEQUENCE</scope>
    <source>
        <strain evidence="2">91603</strain>
    </source>
</reference>
<sequence length="324" mass="36482">MQRNGYFRCNADHCCYFKKVKSSFIILLLYIDDMLVAGANLEEINNLKKQLSSEFEMKDLGAAKQILGLRISKDEQGGTLQLSQAEYIRKVLQRFNMSDAKPVRTPLASHFRLSKEQCPETDEEKEFMARVPYASVIGSLMQAKLGSSKVDPEVLSGYDREVSNLQKDELKLEGYVDSDFAGEVDHRRNTTGYVFTLGITAISWVSQLQKIVTISTTETEYVAVTEASKELIWLQGLLAELEFEQEMNVLHSDSQSAIHLAKNSAFHYRTKHIDLRYHFIRSLIEDGVLKLVKIAGSKNPADMLTKPVTTEKLELCAASVGLQG</sequence>
<dbReference type="SUPFAM" id="SSF56672">
    <property type="entry name" value="DNA/RNA polymerases"/>
    <property type="match status" value="1"/>
</dbReference>
<dbReference type="PANTHER" id="PTHR11439:SF467">
    <property type="entry name" value="INTEGRASE CATALYTIC DOMAIN-CONTAINING PROTEIN"/>
    <property type="match status" value="1"/>
</dbReference>
<protein>
    <recommendedName>
        <fullName evidence="1">Reverse transcriptase Ty1/copia-type domain-containing protein</fullName>
    </recommendedName>
</protein>